<evidence type="ECO:0000256" key="5">
    <source>
        <dbReference type="ARBA" id="ARBA00038437"/>
    </source>
</evidence>
<keyword evidence="10" id="KW-1185">Reference proteome</keyword>
<feature type="domain" description="Helicase ATP-binding" evidence="7">
    <location>
        <begin position="60"/>
        <end position="228"/>
    </location>
</feature>
<dbReference type="InterPro" id="IPR005580">
    <property type="entry name" value="DbpA/CsdA_RNA-bd_dom"/>
</dbReference>
<keyword evidence="6" id="KW-0472">Membrane</keyword>
<evidence type="ECO:0000256" key="6">
    <source>
        <dbReference type="SAM" id="Phobius"/>
    </source>
</evidence>
<dbReference type="InterPro" id="IPR011545">
    <property type="entry name" value="DEAD/DEAH_box_helicase_dom"/>
</dbReference>
<dbReference type="PROSITE" id="PS51194">
    <property type="entry name" value="HELICASE_CTER"/>
    <property type="match status" value="1"/>
</dbReference>
<keyword evidence="3" id="KW-0347">Helicase</keyword>
<evidence type="ECO:0000259" key="8">
    <source>
        <dbReference type="PROSITE" id="PS51194"/>
    </source>
</evidence>
<protein>
    <recommendedName>
        <fullName evidence="11">DEAD/DEAH box helicase</fullName>
    </recommendedName>
</protein>
<dbReference type="GO" id="GO:0016787">
    <property type="term" value="F:hydrolase activity"/>
    <property type="evidence" value="ECO:0007669"/>
    <property type="project" value="UniProtKB-KW"/>
</dbReference>
<dbReference type="InterPro" id="IPR012677">
    <property type="entry name" value="Nucleotide-bd_a/b_plait_sf"/>
</dbReference>
<evidence type="ECO:0000313" key="10">
    <source>
        <dbReference type="Proteomes" id="UP000186351"/>
    </source>
</evidence>
<dbReference type="PANTHER" id="PTHR47959:SF1">
    <property type="entry name" value="ATP-DEPENDENT RNA HELICASE DBPA"/>
    <property type="match status" value="1"/>
</dbReference>
<keyword evidence="2" id="KW-0378">Hydrolase</keyword>
<keyword evidence="4" id="KW-0067">ATP-binding</keyword>
<evidence type="ECO:0000313" key="9">
    <source>
        <dbReference type="EMBL" id="ANU63166.2"/>
    </source>
</evidence>
<evidence type="ECO:0000259" key="7">
    <source>
        <dbReference type="PROSITE" id="PS51192"/>
    </source>
</evidence>
<evidence type="ECO:0000256" key="1">
    <source>
        <dbReference type="ARBA" id="ARBA00022741"/>
    </source>
</evidence>
<dbReference type="AlphaFoldDB" id="A0A1B1S8N8"/>
<evidence type="ECO:0000256" key="2">
    <source>
        <dbReference type="ARBA" id="ARBA00022801"/>
    </source>
</evidence>
<dbReference type="Pfam" id="PF03880">
    <property type="entry name" value="DbpA"/>
    <property type="match status" value="1"/>
</dbReference>
<dbReference type="KEGG" id="pary:A4V02_05160"/>
<feature type="transmembrane region" description="Helical" evidence="6">
    <location>
        <begin position="12"/>
        <end position="29"/>
    </location>
</feature>
<dbReference type="GO" id="GO:0003676">
    <property type="term" value="F:nucleic acid binding"/>
    <property type="evidence" value="ECO:0007669"/>
    <property type="project" value="InterPro"/>
</dbReference>
<dbReference type="CDD" id="cd18787">
    <property type="entry name" value="SF2_C_DEAD"/>
    <property type="match status" value="1"/>
</dbReference>
<evidence type="ECO:0000256" key="3">
    <source>
        <dbReference type="ARBA" id="ARBA00022806"/>
    </source>
</evidence>
<evidence type="ECO:0000256" key="4">
    <source>
        <dbReference type="ARBA" id="ARBA00022840"/>
    </source>
</evidence>
<dbReference type="CDD" id="cd12252">
    <property type="entry name" value="RRM_DbpA"/>
    <property type="match status" value="1"/>
</dbReference>
<name>A0A1B1S8N8_9BACT</name>
<dbReference type="GO" id="GO:0005524">
    <property type="term" value="F:ATP binding"/>
    <property type="evidence" value="ECO:0007669"/>
    <property type="project" value="UniProtKB-KW"/>
</dbReference>
<dbReference type="Proteomes" id="UP000186351">
    <property type="component" value="Chromosome"/>
</dbReference>
<dbReference type="SMART" id="SM00490">
    <property type="entry name" value="HELICc"/>
    <property type="match status" value="1"/>
</dbReference>
<dbReference type="SMART" id="SM00487">
    <property type="entry name" value="DEXDc"/>
    <property type="match status" value="1"/>
</dbReference>
<dbReference type="SUPFAM" id="SSF52540">
    <property type="entry name" value="P-loop containing nucleoside triphosphate hydrolases"/>
    <property type="match status" value="1"/>
</dbReference>
<gene>
    <name evidence="9" type="ORF">A4V02_05160</name>
</gene>
<proteinExistence type="inferred from homology"/>
<keyword evidence="6" id="KW-0812">Transmembrane</keyword>
<sequence length="473" mass="52289">MSMINLDANHLANFVAISKWIIVSIYVILSRNQKNMKYQEIIANIRTRMGIDTLNPMQEAAMASSASDIMILSPTGSGKTIAFASAMMLSLQPPAAKLQGVVIAPSRELVMQIYRVVRELAVGYKVVALYGGHSMLDEKNSLTPVPDIIVATPGRLLDHIERKQIDLYTTRILVLDEYDKSLELGFHDEMKKVIRTMPNRARTILTSATRLDELPGFMKLDKMEIINYLNNADAPRSRMQIVDVESPSRDKLETLTDLLHSLPDGRVIVFVNHRESADRVYRHLHDAGLPVGIYHGALDQNDREKAVDLLNNGSTPILVSTDLGARGLDIDSVSGIVHYHMPLSQEVWTHRNGRTARVDSTGTIYVISSEADTIPDYIVFDRSYSPTGHSDNPIHASSATLYFNAGKKEKISRGDIAGYIIKQGGVDASMVGRIVVRDHSAIAAVPVDDADGLVRRLSSQKLKGKKVRVSIIS</sequence>
<dbReference type="InterPro" id="IPR027417">
    <property type="entry name" value="P-loop_NTPase"/>
</dbReference>
<comment type="similarity">
    <text evidence="5">Belongs to the DEAD box helicase family.</text>
</comment>
<keyword evidence="1" id="KW-0547">Nucleotide-binding</keyword>
<dbReference type="InterPro" id="IPR050079">
    <property type="entry name" value="DEAD_box_RNA_helicase"/>
</dbReference>
<dbReference type="InterPro" id="IPR044742">
    <property type="entry name" value="DEAD/DEAH_RhlB"/>
</dbReference>
<dbReference type="InterPro" id="IPR014001">
    <property type="entry name" value="Helicase_ATP-bd"/>
</dbReference>
<dbReference type="EMBL" id="CP015402">
    <property type="protein sequence ID" value="ANU63166.2"/>
    <property type="molecule type" value="Genomic_DNA"/>
</dbReference>
<dbReference type="PROSITE" id="PS51192">
    <property type="entry name" value="HELICASE_ATP_BIND_1"/>
    <property type="match status" value="1"/>
</dbReference>
<dbReference type="GO" id="GO:0003724">
    <property type="term" value="F:RNA helicase activity"/>
    <property type="evidence" value="ECO:0007669"/>
    <property type="project" value="TreeGrafter"/>
</dbReference>
<dbReference type="Pfam" id="PF00271">
    <property type="entry name" value="Helicase_C"/>
    <property type="match status" value="1"/>
</dbReference>
<evidence type="ECO:0008006" key="11">
    <source>
        <dbReference type="Google" id="ProtNLM"/>
    </source>
</evidence>
<keyword evidence="6" id="KW-1133">Transmembrane helix</keyword>
<accession>A0A1Z2XJY4</accession>
<feature type="domain" description="Helicase C-terminal" evidence="8">
    <location>
        <begin position="254"/>
        <end position="402"/>
    </location>
</feature>
<dbReference type="PANTHER" id="PTHR47959">
    <property type="entry name" value="ATP-DEPENDENT RNA HELICASE RHLE-RELATED"/>
    <property type="match status" value="1"/>
</dbReference>
<organism evidence="9 10">
    <name type="scientific">Muribaculum intestinale</name>
    <dbReference type="NCBI Taxonomy" id="1796646"/>
    <lineage>
        <taxon>Bacteria</taxon>
        <taxon>Pseudomonadati</taxon>
        <taxon>Bacteroidota</taxon>
        <taxon>Bacteroidia</taxon>
        <taxon>Bacteroidales</taxon>
        <taxon>Muribaculaceae</taxon>
        <taxon>Muribaculum</taxon>
    </lineage>
</organism>
<dbReference type="CDD" id="cd00268">
    <property type="entry name" value="DEADc"/>
    <property type="match status" value="1"/>
</dbReference>
<dbReference type="GO" id="GO:0005829">
    <property type="term" value="C:cytosol"/>
    <property type="evidence" value="ECO:0007669"/>
    <property type="project" value="TreeGrafter"/>
</dbReference>
<dbReference type="STRING" id="1796646.A4V02_05160"/>
<dbReference type="Gene3D" id="3.40.50.300">
    <property type="entry name" value="P-loop containing nucleotide triphosphate hydrolases"/>
    <property type="match status" value="2"/>
</dbReference>
<dbReference type="Gene3D" id="3.30.70.330">
    <property type="match status" value="1"/>
</dbReference>
<dbReference type="Pfam" id="PF00270">
    <property type="entry name" value="DEAD"/>
    <property type="match status" value="1"/>
</dbReference>
<dbReference type="InterPro" id="IPR001650">
    <property type="entry name" value="Helicase_C-like"/>
</dbReference>
<accession>A0A1B1S8N8</accession>
<dbReference type="OrthoDB" id="9785240at2"/>
<reference evidence="10" key="1">
    <citation type="submission" date="2016-04" db="EMBL/GenBank/DDBJ databases">
        <title>Complete Genome Sequences of Twelve Strains of a Stable Defined Moderately Diverse Mouse Microbiota 2 (sDMDMm2).</title>
        <authorList>
            <person name="Uchimura Y."/>
            <person name="Wyss M."/>
            <person name="Brugiroux S."/>
            <person name="Limenitakis J.P."/>
            <person name="Stecher B."/>
            <person name="McCoy K.D."/>
            <person name="Macpherson A.J."/>
        </authorList>
    </citation>
    <scope>NUCLEOTIDE SEQUENCE [LARGE SCALE GENOMIC DNA]</scope>
    <source>
        <strain evidence="10">YL27</strain>
    </source>
</reference>